<gene>
    <name evidence="1" type="ORF">FQN60_001105</name>
</gene>
<dbReference type="AlphaFoldDB" id="A0A5J5D8K0"/>
<protein>
    <submittedName>
        <fullName evidence="1">Uncharacterized protein</fullName>
    </submittedName>
</protein>
<sequence length="107" mass="11788">MFQQCDGVCLLSEEPGFLSKSGEMDSSGAFGSGRQIDREDDMRGLCRGRDLESLQCTAPTCTDSPMSPFDLAGHQAAHIITKMAYWQTVSNTCERANIGFKSFRLLK</sequence>
<reference evidence="1 2" key="1">
    <citation type="submission" date="2019-08" db="EMBL/GenBank/DDBJ databases">
        <title>A chromosome-level genome assembly, high-density linkage maps, and genome scans reveal the genomic architecture of hybrid incompatibilities underlying speciation via character displacement in darters (Percidae: Etheostominae).</title>
        <authorList>
            <person name="Moran R.L."/>
            <person name="Catchen J.M."/>
            <person name="Fuller R.C."/>
        </authorList>
    </citation>
    <scope>NUCLEOTIDE SEQUENCE [LARGE SCALE GENOMIC DNA]</scope>
    <source>
        <strain evidence="1">EspeVRDwgs_2016</strain>
        <tissue evidence="1">Muscle</tissue>
    </source>
</reference>
<comment type="caution">
    <text evidence="1">The sequence shown here is derived from an EMBL/GenBank/DDBJ whole genome shotgun (WGS) entry which is preliminary data.</text>
</comment>
<evidence type="ECO:0000313" key="2">
    <source>
        <dbReference type="Proteomes" id="UP000327493"/>
    </source>
</evidence>
<name>A0A5J5D8K0_9PERO</name>
<accession>A0A5J5D8K0</accession>
<dbReference type="Proteomes" id="UP000327493">
    <property type="component" value="Chromosome 11"/>
</dbReference>
<keyword evidence="2" id="KW-1185">Reference proteome</keyword>
<evidence type="ECO:0000313" key="1">
    <source>
        <dbReference type="EMBL" id="KAA8587911.1"/>
    </source>
</evidence>
<proteinExistence type="predicted"/>
<dbReference type="EMBL" id="VOFY01000011">
    <property type="protein sequence ID" value="KAA8587911.1"/>
    <property type="molecule type" value="Genomic_DNA"/>
</dbReference>
<organism evidence="1 2">
    <name type="scientific">Etheostoma spectabile</name>
    <name type="common">orangethroat darter</name>
    <dbReference type="NCBI Taxonomy" id="54343"/>
    <lineage>
        <taxon>Eukaryota</taxon>
        <taxon>Metazoa</taxon>
        <taxon>Chordata</taxon>
        <taxon>Craniata</taxon>
        <taxon>Vertebrata</taxon>
        <taxon>Euteleostomi</taxon>
        <taxon>Actinopterygii</taxon>
        <taxon>Neopterygii</taxon>
        <taxon>Teleostei</taxon>
        <taxon>Neoteleostei</taxon>
        <taxon>Acanthomorphata</taxon>
        <taxon>Eupercaria</taxon>
        <taxon>Perciformes</taxon>
        <taxon>Percoidei</taxon>
        <taxon>Percidae</taxon>
        <taxon>Etheostomatinae</taxon>
        <taxon>Etheostoma</taxon>
    </lineage>
</organism>